<dbReference type="GO" id="GO:0046872">
    <property type="term" value="F:metal ion binding"/>
    <property type="evidence" value="ECO:0007669"/>
    <property type="project" value="UniProtKB-KW"/>
</dbReference>
<reference evidence="6" key="1">
    <citation type="submission" date="2021-01" db="EMBL/GenBank/DDBJ databases">
        <authorList>
            <person name="Corre E."/>
            <person name="Pelletier E."/>
            <person name="Niang G."/>
            <person name="Scheremetjew M."/>
            <person name="Finn R."/>
            <person name="Kale V."/>
            <person name="Holt S."/>
            <person name="Cochrane G."/>
            <person name="Meng A."/>
            <person name="Brown T."/>
            <person name="Cohen L."/>
        </authorList>
    </citation>
    <scope>NUCLEOTIDE SEQUENCE</scope>
    <source>
        <strain evidence="6">CCMP1510</strain>
    </source>
</reference>
<dbReference type="EMBL" id="HBIJ01016722">
    <property type="protein sequence ID" value="CAE0370380.1"/>
    <property type="molecule type" value="Transcribed_RNA"/>
</dbReference>
<evidence type="ECO:0000256" key="1">
    <source>
        <dbReference type="ARBA" id="ARBA00001947"/>
    </source>
</evidence>
<gene>
    <name evidence="6" type="ORF">ALAG00032_LOCUS11157</name>
</gene>
<keyword evidence="3" id="KW-0378">Hydrolase</keyword>
<feature type="domain" description="DAPG hydrolase PhiG" evidence="5">
    <location>
        <begin position="58"/>
        <end position="269"/>
    </location>
</feature>
<evidence type="ECO:0000313" key="6">
    <source>
        <dbReference type="EMBL" id="CAE0370380.1"/>
    </source>
</evidence>
<protein>
    <recommendedName>
        <fullName evidence="5">DAPG hydrolase PhiG domain-containing protein</fullName>
    </recommendedName>
</protein>
<dbReference type="AlphaFoldDB" id="A0A7S3JZY6"/>
<sequence>MDADEELLATSKKALFEVRKKLKLPLEATAEGYIPVERMADVVKGDSSIMTDGVAVDNTTGQIFVAVNTEFPIGCTPAMLNWWFGRGCEGSKQYMRWHPGDHFSCHWSKNWYEHDGTENEIHFVSEALGADLGAKAQTLRIQFKPLTTYQVHTRSLPFALCARIGIYDITLGGWVDVGHFIHYCSQGVETGDSTGFTLKSRFWLGDISFPNDNFLRFCAAPLKLALNTKFARTFAAKFIDGRPSLFHMGLANYRHAAEEFAVLATFLQNDYEQRARK</sequence>
<keyword evidence="4" id="KW-0862">Zinc</keyword>
<name>A0A7S3JZY6_9STRA</name>
<evidence type="ECO:0000256" key="4">
    <source>
        <dbReference type="ARBA" id="ARBA00022833"/>
    </source>
</evidence>
<dbReference type="InterPro" id="IPR041526">
    <property type="entry name" value="DAPG_hydrolase"/>
</dbReference>
<evidence type="ECO:0000256" key="3">
    <source>
        <dbReference type="ARBA" id="ARBA00022801"/>
    </source>
</evidence>
<accession>A0A7S3JZY6</accession>
<comment type="cofactor">
    <cofactor evidence="1">
        <name>Zn(2+)</name>
        <dbReference type="ChEBI" id="CHEBI:29105"/>
    </cofactor>
</comment>
<dbReference type="Pfam" id="PF18089">
    <property type="entry name" value="DAPG_hydrolase"/>
    <property type="match status" value="1"/>
</dbReference>
<dbReference type="GO" id="GO:0016787">
    <property type="term" value="F:hydrolase activity"/>
    <property type="evidence" value="ECO:0007669"/>
    <property type="project" value="UniProtKB-KW"/>
</dbReference>
<keyword evidence="2" id="KW-0479">Metal-binding</keyword>
<organism evidence="6">
    <name type="scientific">Aureoumbra lagunensis</name>
    <dbReference type="NCBI Taxonomy" id="44058"/>
    <lineage>
        <taxon>Eukaryota</taxon>
        <taxon>Sar</taxon>
        <taxon>Stramenopiles</taxon>
        <taxon>Ochrophyta</taxon>
        <taxon>Pelagophyceae</taxon>
        <taxon>Pelagomonadales</taxon>
        <taxon>Aureoumbra</taxon>
    </lineage>
</organism>
<evidence type="ECO:0000256" key="2">
    <source>
        <dbReference type="ARBA" id="ARBA00022723"/>
    </source>
</evidence>
<evidence type="ECO:0000259" key="5">
    <source>
        <dbReference type="Pfam" id="PF18089"/>
    </source>
</evidence>
<proteinExistence type="predicted"/>